<dbReference type="InterPro" id="IPR036638">
    <property type="entry name" value="HLH_DNA-bd_sf"/>
</dbReference>
<dbReference type="PROSITE" id="PS50888">
    <property type="entry name" value="BHLH"/>
    <property type="match status" value="1"/>
</dbReference>
<dbReference type="OMA" id="PPTMVPD"/>
<feature type="domain" description="PAS" evidence="7">
    <location>
        <begin position="489"/>
        <end position="538"/>
    </location>
</feature>
<dbReference type="CDD" id="cd00130">
    <property type="entry name" value="PAS"/>
    <property type="match status" value="2"/>
</dbReference>
<dbReference type="GO" id="GO:0046983">
    <property type="term" value="F:protein dimerization activity"/>
    <property type="evidence" value="ECO:0007669"/>
    <property type="project" value="InterPro"/>
</dbReference>
<evidence type="ECO:0000313" key="9">
    <source>
        <dbReference type="EMBL" id="CAD7080760.1"/>
    </source>
</evidence>
<dbReference type="InterPro" id="IPR013655">
    <property type="entry name" value="PAS_fold_3"/>
</dbReference>
<dbReference type="GO" id="GO:0045944">
    <property type="term" value="P:positive regulation of transcription by RNA polymerase II"/>
    <property type="evidence" value="ECO:0007669"/>
    <property type="project" value="UniProtKB-ARBA"/>
</dbReference>
<evidence type="ECO:0000256" key="1">
    <source>
        <dbReference type="ARBA" id="ARBA00022737"/>
    </source>
</evidence>
<keyword evidence="1" id="KW-0677">Repeat</keyword>
<dbReference type="EMBL" id="LR899010">
    <property type="protein sequence ID" value="CAD7080760.1"/>
    <property type="molecule type" value="Genomic_DNA"/>
</dbReference>
<dbReference type="Pfam" id="PF00010">
    <property type="entry name" value="HLH"/>
    <property type="match status" value="1"/>
</dbReference>
<evidence type="ECO:0000256" key="6">
    <source>
        <dbReference type="SAM" id="MobiDB-lite"/>
    </source>
</evidence>
<keyword evidence="4" id="KW-0804">Transcription</keyword>
<sequence length="766" mass="85648">MVARNFSLQDLSYSRLLQVPDEEREFLALEELKPYQLTELGLSTQNSIESDQNSLPQQSNSEVTAVNDQNALVDANSDLQDPSAGGQYGQVYYDLNAQQTTNGSCVTSMYMQPSDMTQTRHHVDPAAIGTQMEPRSAVTSSTTNQQQPPQNQQTSAQQQVSTNSHTQRQHSQIGSSRKRKCSYNDTSDLEDDTGDDAKSVKTTDESKKQNHSEIEKRRRDKMNTYITELSAMVPMCHAMSRKLDKLTVLRMAVQHLKTIRGAVHSYTEGHYKPTFLSDQELKMLILQAAEGFLFVVGCDRGRILYVSESVNQVLNYTQGELLGQSWFDILHPKDVAKVKEQLSSSDLSPRERLIDAKTMLPVKTDVPQGLSRLCPGARRSFFCRMKCKISAQIKEESDSTSSSHRRKNKLNSDKKYSVIQCTGYLKSWAPAKIGLEEQETESDSDSCNLSCLVAVGRIPPNVLSPNVNPPANNYPNIRSIQFMSRHAMDGKFLFVDQRATLVLGFLPQELLGTSMYEYYHHEDIPSIAESHKAALQTTEKVTTLIYRFRTKDNYFIRLQSDWKAFKNPWTKDVEYLIAKNSVILTDYREAPGYRPDGPNNVSTNFDFFNQPNGRDIHRIINTHIEASKIGRQIAEQVLDYQRRISDSSAESSPDPDSRPSLNVSSGENSTSGGELGADRRIPPPTLNRPNGTLPTYNNVRNNFLSNSDNANDGELSMISNSFNDVSNNTTSDGNDEAAMAVIMSLLEADAGLGGPVDFTGLPWPLP</sequence>
<evidence type="ECO:0000259" key="8">
    <source>
        <dbReference type="PROSITE" id="PS50888"/>
    </source>
</evidence>
<dbReference type="GO" id="GO:0005634">
    <property type="term" value="C:nucleus"/>
    <property type="evidence" value="ECO:0007669"/>
    <property type="project" value="InterPro"/>
</dbReference>
<evidence type="ECO:0000256" key="4">
    <source>
        <dbReference type="ARBA" id="ARBA00023163"/>
    </source>
</evidence>
<dbReference type="OrthoDB" id="71302at2759"/>
<reference evidence="9 10" key="1">
    <citation type="submission" date="2020-11" db="EMBL/GenBank/DDBJ databases">
        <authorList>
            <person name="Wallbank WR R."/>
            <person name="Pardo Diaz C."/>
            <person name="Kozak K."/>
            <person name="Martin S."/>
            <person name="Jiggins C."/>
            <person name="Moest M."/>
            <person name="Warren A I."/>
            <person name="Generalovic N T."/>
            <person name="Byers J.R.P. K."/>
            <person name="Montejo-Kovacevich G."/>
            <person name="Yen C E."/>
        </authorList>
    </citation>
    <scope>NUCLEOTIDE SEQUENCE [LARGE SCALE GENOMIC DNA]</scope>
</reference>
<feature type="compositionally biased region" description="Low complexity" evidence="6">
    <location>
        <begin position="646"/>
        <end position="660"/>
    </location>
</feature>
<feature type="compositionally biased region" description="Basic and acidic residues" evidence="6">
    <location>
        <begin position="195"/>
        <end position="217"/>
    </location>
</feature>
<dbReference type="SMART" id="SM00091">
    <property type="entry name" value="PAS"/>
    <property type="match status" value="2"/>
</dbReference>
<evidence type="ECO:0000256" key="2">
    <source>
        <dbReference type="ARBA" id="ARBA00023015"/>
    </source>
</evidence>
<feature type="compositionally biased region" description="Polar residues" evidence="6">
    <location>
        <begin position="165"/>
        <end position="175"/>
    </location>
</feature>
<dbReference type="InterPro" id="IPR035965">
    <property type="entry name" value="PAS-like_dom_sf"/>
</dbReference>
<dbReference type="InterPro" id="IPR000014">
    <property type="entry name" value="PAS"/>
</dbReference>
<dbReference type="GO" id="GO:0003700">
    <property type="term" value="F:DNA-binding transcription factor activity"/>
    <property type="evidence" value="ECO:0007669"/>
    <property type="project" value="InterPro"/>
</dbReference>
<evidence type="ECO:0000313" key="10">
    <source>
        <dbReference type="Proteomes" id="UP000594454"/>
    </source>
</evidence>
<dbReference type="InterPro" id="IPR050933">
    <property type="entry name" value="Circadian_TF"/>
</dbReference>
<dbReference type="GO" id="GO:0005737">
    <property type="term" value="C:cytoplasm"/>
    <property type="evidence" value="ECO:0007669"/>
    <property type="project" value="InterPro"/>
</dbReference>
<protein>
    <recommendedName>
        <fullName evidence="11">Cycle</fullName>
    </recommendedName>
</protein>
<dbReference type="CDD" id="cd19726">
    <property type="entry name" value="bHLH-PAS_cycle_like"/>
    <property type="match status" value="1"/>
</dbReference>
<dbReference type="Pfam" id="PF14598">
    <property type="entry name" value="PAS_11"/>
    <property type="match status" value="1"/>
</dbReference>
<dbReference type="Gene3D" id="3.30.450.20">
    <property type="entry name" value="PAS domain"/>
    <property type="match status" value="2"/>
</dbReference>
<dbReference type="SUPFAM" id="SSF55785">
    <property type="entry name" value="PYP-like sensor domain (PAS domain)"/>
    <property type="match status" value="2"/>
</dbReference>
<dbReference type="GO" id="GO:0003677">
    <property type="term" value="F:DNA binding"/>
    <property type="evidence" value="ECO:0007669"/>
    <property type="project" value="UniProtKB-KW"/>
</dbReference>
<keyword evidence="3" id="KW-0238">DNA-binding</keyword>
<dbReference type="Pfam" id="PF08447">
    <property type="entry name" value="PAS_3"/>
    <property type="match status" value="1"/>
</dbReference>
<keyword evidence="10" id="KW-1185">Reference proteome</keyword>
<keyword evidence="2" id="KW-0805">Transcription regulation</keyword>
<feature type="compositionally biased region" description="Polar residues" evidence="6">
    <location>
        <begin position="687"/>
        <end position="708"/>
    </location>
</feature>
<name>A0A7R8YQR9_HERIL</name>
<feature type="region of interest" description="Disordered" evidence="6">
    <location>
        <begin position="132"/>
        <end position="221"/>
    </location>
</feature>
<feature type="compositionally biased region" description="Polar residues" evidence="6">
    <location>
        <begin position="661"/>
        <end position="672"/>
    </location>
</feature>
<dbReference type="InParanoid" id="A0A7R8YQR9"/>
<dbReference type="FunCoup" id="A0A7R8YQR9">
    <property type="interactions" value="679"/>
</dbReference>
<keyword evidence="5" id="KW-0539">Nucleus</keyword>
<evidence type="ECO:0000259" key="7">
    <source>
        <dbReference type="PROSITE" id="PS50112"/>
    </source>
</evidence>
<feature type="domain" description="PAS" evidence="7">
    <location>
        <begin position="278"/>
        <end position="342"/>
    </location>
</feature>
<feature type="domain" description="BHLH" evidence="8">
    <location>
        <begin position="206"/>
        <end position="259"/>
    </location>
</feature>
<dbReference type="Gene3D" id="4.10.280.10">
    <property type="entry name" value="Helix-loop-helix DNA-binding domain"/>
    <property type="match status" value="1"/>
</dbReference>
<evidence type="ECO:0000256" key="3">
    <source>
        <dbReference type="ARBA" id="ARBA00023125"/>
    </source>
</evidence>
<dbReference type="InterPro" id="IPR001067">
    <property type="entry name" value="Nuc_translocat"/>
</dbReference>
<evidence type="ECO:0000256" key="5">
    <source>
        <dbReference type="ARBA" id="ARBA00023242"/>
    </source>
</evidence>
<dbReference type="Proteomes" id="UP000594454">
    <property type="component" value="Chromosome 2"/>
</dbReference>
<dbReference type="SUPFAM" id="SSF47459">
    <property type="entry name" value="HLH, helix-loop-helix DNA-binding domain"/>
    <property type="match status" value="1"/>
</dbReference>
<dbReference type="SMART" id="SM00353">
    <property type="entry name" value="HLH"/>
    <property type="match status" value="1"/>
</dbReference>
<dbReference type="PROSITE" id="PS50112">
    <property type="entry name" value="PAS"/>
    <property type="match status" value="2"/>
</dbReference>
<dbReference type="InterPro" id="IPR011598">
    <property type="entry name" value="bHLH_dom"/>
</dbReference>
<proteinExistence type="predicted"/>
<gene>
    <name evidence="9" type="ORF">HERILL_LOCUS3899</name>
</gene>
<dbReference type="GO" id="GO:0005667">
    <property type="term" value="C:transcription regulator complex"/>
    <property type="evidence" value="ECO:0007669"/>
    <property type="project" value="InterPro"/>
</dbReference>
<dbReference type="AlphaFoldDB" id="A0A7R8YQR9"/>
<evidence type="ECO:0008006" key="11">
    <source>
        <dbReference type="Google" id="ProtNLM"/>
    </source>
</evidence>
<feature type="region of interest" description="Disordered" evidence="6">
    <location>
        <begin position="644"/>
        <end position="708"/>
    </location>
</feature>
<organism evidence="9 10">
    <name type="scientific">Hermetia illucens</name>
    <name type="common">Black soldier fly</name>
    <dbReference type="NCBI Taxonomy" id="343691"/>
    <lineage>
        <taxon>Eukaryota</taxon>
        <taxon>Metazoa</taxon>
        <taxon>Ecdysozoa</taxon>
        <taxon>Arthropoda</taxon>
        <taxon>Hexapoda</taxon>
        <taxon>Insecta</taxon>
        <taxon>Pterygota</taxon>
        <taxon>Neoptera</taxon>
        <taxon>Endopterygota</taxon>
        <taxon>Diptera</taxon>
        <taxon>Brachycera</taxon>
        <taxon>Stratiomyomorpha</taxon>
        <taxon>Stratiomyidae</taxon>
        <taxon>Hermetiinae</taxon>
        <taxon>Hermetia</taxon>
    </lineage>
</organism>
<dbReference type="PRINTS" id="PR00785">
    <property type="entry name" value="NCTRNSLOCATR"/>
</dbReference>
<feature type="compositionally biased region" description="Low complexity" evidence="6">
    <location>
        <begin position="138"/>
        <end position="164"/>
    </location>
</feature>
<dbReference type="PANTHER" id="PTHR23042">
    <property type="entry name" value="CIRCADIAN PROTEIN CLOCK/ARNT/BMAL/PAS"/>
    <property type="match status" value="1"/>
</dbReference>
<accession>A0A7R8YQR9</accession>